<sequence length="222" mass="24684">MLNGARMALAAGKTNSIENQREPNAEVDGQDAKYQKERAPQEQKTVVARQLLVLVPHTKTEKKIKMTGDRNIGVAMDFSPSSKNALKWAIDNLVDNGDILYLIHINPNSHNQLFAKSGSPLIPLAEFREPGILKKYDVEVDIHVLDMLDTISRQKEVKVVSKLYWGGDAREKLLDAIDDLKLDSLVMGSRGLGTIRRILLGSVSTYVMTHAPCPVTIVKEKQ</sequence>
<dbReference type="InterPro" id="IPR006016">
    <property type="entry name" value="UspA"/>
</dbReference>
<evidence type="ECO:0000313" key="3">
    <source>
        <dbReference type="EMBL" id="KAG6769533.1"/>
    </source>
</evidence>
<dbReference type="CDD" id="cd23659">
    <property type="entry name" value="USP_At3g01520-like"/>
    <property type="match status" value="1"/>
</dbReference>
<dbReference type="Pfam" id="PF00582">
    <property type="entry name" value="Usp"/>
    <property type="match status" value="1"/>
</dbReference>
<accession>A0A8X7ZNM7</accession>
<reference evidence="3" key="1">
    <citation type="journal article" date="2020" name="bioRxiv">
        <title>Hybrid origin of Populus tomentosa Carr. identified through genome sequencing and phylogenomic analysis.</title>
        <authorList>
            <person name="An X."/>
            <person name="Gao K."/>
            <person name="Chen Z."/>
            <person name="Li J."/>
            <person name="Yang X."/>
            <person name="Yang X."/>
            <person name="Zhou J."/>
            <person name="Guo T."/>
            <person name="Zhao T."/>
            <person name="Huang S."/>
            <person name="Miao D."/>
            <person name="Khan W.U."/>
            <person name="Rao P."/>
            <person name="Ye M."/>
            <person name="Lei B."/>
            <person name="Liao W."/>
            <person name="Wang J."/>
            <person name="Ji L."/>
            <person name="Li Y."/>
            <person name="Guo B."/>
            <person name="Mustafa N.S."/>
            <person name="Li S."/>
            <person name="Yun Q."/>
            <person name="Keller S.R."/>
            <person name="Mao J."/>
            <person name="Zhang R."/>
            <person name="Strauss S.H."/>
        </authorList>
    </citation>
    <scope>NUCLEOTIDE SEQUENCE</scope>
    <source>
        <strain evidence="3">GM15</strain>
        <tissue evidence="3">Leaf</tissue>
    </source>
</reference>
<evidence type="ECO:0000256" key="1">
    <source>
        <dbReference type="SAM" id="MobiDB-lite"/>
    </source>
</evidence>
<dbReference type="PANTHER" id="PTHR46100">
    <property type="entry name" value="IMP2'P"/>
    <property type="match status" value="1"/>
</dbReference>
<feature type="domain" description="UspA" evidence="2">
    <location>
        <begin position="70"/>
        <end position="219"/>
    </location>
</feature>
<feature type="compositionally biased region" description="Basic and acidic residues" evidence="1">
    <location>
        <begin position="19"/>
        <end position="41"/>
    </location>
</feature>
<dbReference type="PANTHER" id="PTHR46100:SF2">
    <property type="entry name" value="OS05G0453700 PROTEIN"/>
    <property type="match status" value="1"/>
</dbReference>
<keyword evidence="4" id="KW-1185">Reference proteome</keyword>
<gene>
    <name evidence="3" type="ORF">POTOM_025175</name>
</gene>
<name>A0A8X7ZNM7_POPTO</name>
<feature type="region of interest" description="Disordered" evidence="1">
    <location>
        <begin position="12"/>
        <end position="41"/>
    </location>
</feature>
<dbReference type="OrthoDB" id="843225at2759"/>
<evidence type="ECO:0000259" key="2">
    <source>
        <dbReference type="Pfam" id="PF00582"/>
    </source>
</evidence>
<dbReference type="AlphaFoldDB" id="A0A8X7ZNM7"/>
<dbReference type="EMBL" id="JAAWWB010000012">
    <property type="protein sequence ID" value="KAG6769533.1"/>
    <property type="molecule type" value="Genomic_DNA"/>
</dbReference>
<dbReference type="FunFam" id="3.40.50.620:FF:000206">
    <property type="entry name" value="Universal stress protein family protein"/>
    <property type="match status" value="1"/>
</dbReference>
<comment type="caution">
    <text evidence="3">The sequence shown here is derived from an EMBL/GenBank/DDBJ whole genome shotgun (WGS) entry which is preliminary data.</text>
</comment>
<proteinExistence type="predicted"/>
<protein>
    <recommendedName>
        <fullName evidence="2">UspA domain-containing protein</fullName>
    </recommendedName>
</protein>
<evidence type="ECO:0000313" key="4">
    <source>
        <dbReference type="Proteomes" id="UP000886885"/>
    </source>
</evidence>
<dbReference type="Proteomes" id="UP000886885">
    <property type="component" value="Chromosome 6D"/>
</dbReference>
<organism evidence="3 4">
    <name type="scientific">Populus tomentosa</name>
    <name type="common">Chinese white poplar</name>
    <dbReference type="NCBI Taxonomy" id="118781"/>
    <lineage>
        <taxon>Eukaryota</taxon>
        <taxon>Viridiplantae</taxon>
        <taxon>Streptophyta</taxon>
        <taxon>Embryophyta</taxon>
        <taxon>Tracheophyta</taxon>
        <taxon>Spermatophyta</taxon>
        <taxon>Magnoliopsida</taxon>
        <taxon>eudicotyledons</taxon>
        <taxon>Gunneridae</taxon>
        <taxon>Pentapetalae</taxon>
        <taxon>rosids</taxon>
        <taxon>fabids</taxon>
        <taxon>Malpighiales</taxon>
        <taxon>Salicaceae</taxon>
        <taxon>Saliceae</taxon>
        <taxon>Populus</taxon>
    </lineage>
</organism>